<proteinExistence type="predicted"/>
<evidence type="ECO:0000313" key="1">
    <source>
        <dbReference type="EMBL" id="CDM66579.1"/>
    </source>
</evidence>
<reference evidence="1 2" key="1">
    <citation type="submission" date="2013-12" db="EMBL/GenBank/DDBJ databases">
        <authorList>
            <person name="Stott M."/>
        </authorList>
    </citation>
    <scope>NUCLEOTIDE SEQUENCE [LARGE SCALE GENOMIC DNA]</scope>
    <source>
        <strain evidence="1 2">K22</strain>
    </source>
</reference>
<dbReference type="AlphaFoldDB" id="A0A0B6X231"/>
<name>A0A0B6X231_9BACT</name>
<dbReference type="Proteomes" id="UP000031518">
    <property type="component" value="Unassembled WGS sequence"/>
</dbReference>
<organism evidence="1 2">
    <name type="scientific">Pyrinomonas methylaliphatogenes</name>
    <dbReference type="NCBI Taxonomy" id="454194"/>
    <lineage>
        <taxon>Bacteria</taxon>
        <taxon>Pseudomonadati</taxon>
        <taxon>Acidobacteriota</taxon>
        <taxon>Blastocatellia</taxon>
        <taxon>Blastocatellales</taxon>
        <taxon>Pyrinomonadaceae</taxon>
        <taxon>Pyrinomonas</taxon>
    </lineage>
</organism>
<protein>
    <submittedName>
        <fullName evidence="1">Uncharacterized protein</fullName>
    </submittedName>
</protein>
<sequence>MIARLAPPGEDLPIRFRERASCLFGLNGAGGPREDHRRMMRAFAVWRRSPFSAFRVSTIKRACSTTIS</sequence>
<reference evidence="1 2" key="2">
    <citation type="submission" date="2015-01" db="EMBL/GenBank/DDBJ databases">
        <title>Complete genome sequence of Pyrinomonas methylaliphatogenes type strain K22T.</title>
        <authorList>
            <person name="Lee K.C.Y."/>
            <person name="Power J.F."/>
            <person name="Dunfield P.F."/>
            <person name="Morgan X.C."/>
            <person name="Huttenhower C."/>
            <person name="Stott M.B."/>
        </authorList>
    </citation>
    <scope>NUCLEOTIDE SEQUENCE [LARGE SCALE GENOMIC DNA]</scope>
    <source>
        <strain evidence="1 2">K22</strain>
    </source>
</reference>
<dbReference type="EMBL" id="CBXV010000008">
    <property type="protein sequence ID" value="CDM66579.1"/>
    <property type="molecule type" value="Genomic_DNA"/>
</dbReference>
<accession>A0A0B6X231</accession>
<gene>
    <name evidence="1" type="ORF">PYK22_02611</name>
</gene>
<evidence type="ECO:0000313" key="2">
    <source>
        <dbReference type="Proteomes" id="UP000031518"/>
    </source>
</evidence>
<keyword evidence="2" id="KW-1185">Reference proteome</keyword>